<gene>
    <name evidence="2" type="ORF">QTO34_008267</name>
</gene>
<dbReference type="PANTHER" id="PTHR12121:SF35">
    <property type="entry name" value="CCR4-NOT TRANSCRIPTION COMPLEX SUBUNIT 6-LIKE"/>
    <property type="match status" value="1"/>
</dbReference>
<dbReference type="InterPro" id="IPR050410">
    <property type="entry name" value="CCR4/nocturin_mRNA_transcr"/>
</dbReference>
<dbReference type="Proteomes" id="UP001177744">
    <property type="component" value="Unassembled WGS sequence"/>
</dbReference>
<keyword evidence="3" id="KW-1185">Reference proteome</keyword>
<name>A0AA40IA13_CNENI</name>
<proteinExistence type="predicted"/>
<evidence type="ECO:0000313" key="2">
    <source>
        <dbReference type="EMBL" id="KAK1345802.1"/>
    </source>
</evidence>
<dbReference type="EMBL" id="JAULJE010000002">
    <property type="protein sequence ID" value="KAK1345802.1"/>
    <property type="molecule type" value="Genomic_DNA"/>
</dbReference>
<dbReference type="InterPro" id="IPR036691">
    <property type="entry name" value="Endo/exonu/phosph_ase_sf"/>
</dbReference>
<accession>A0AA40IA13</accession>
<dbReference type="Gene3D" id="3.60.10.10">
    <property type="entry name" value="Endonuclease/exonuclease/phosphatase"/>
    <property type="match status" value="1"/>
</dbReference>
<protein>
    <submittedName>
        <fullName evidence="2">Uncharacterized protein</fullName>
    </submittedName>
</protein>
<evidence type="ECO:0000313" key="3">
    <source>
        <dbReference type="Proteomes" id="UP001177744"/>
    </source>
</evidence>
<dbReference type="PANTHER" id="PTHR12121">
    <property type="entry name" value="CARBON CATABOLITE REPRESSOR PROTEIN 4"/>
    <property type="match status" value="1"/>
</dbReference>
<organism evidence="2 3">
    <name type="scientific">Cnephaeus nilssonii</name>
    <name type="common">Northern bat</name>
    <name type="synonym">Eptesicus nilssonii</name>
    <dbReference type="NCBI Taxonomy" id="3371016"/>
    <lineage>
        <taxon>Eukaryota</taxon>
        <taxon>Metazoa</taxon>
        <taxon>Chordata</taxon>
        <taxon>Craniata</taxon>
        <taxon>Vertebrata</taxon>
        <taxon>Euteleostomi</taxon>
        <taxon>Mammalia</taxon>
        <taxon>Eutheria</taxon>
        <taxon>Laurasiatheria</taxon>
        <taxon>Chiroptera</taxon>
        <taxon>Yangochiroptera</taxon>
        <taxon>Vespertilionidae</taxon>
        <taxon>Cnephaeus</taxon>
    </lineage>
</organism>
<reference evidence="2" key="1">
    <citation type="submission" date="2023-06" db="EMBL/GenBank/DDBJ databases">
        <title>Reference genome for the Northern bat (Eptesicus nilssonii), a most northern bat species.</title>
        <authorList>
            <person name="Laine V.N."/>
            <person name="Pulliainen A.T."/>
            <person name="Lilley T.M."/>
        </authorList>
    </citation>
    <scope>NUCLEOTIDE SEQUENCE</scope>
    <source>
        <strain evidence="2">BLF_Eptnil</strain>
        <tissue evidence="2">Kidney</tissue>
    </source>
</reference>
<dbReference type="GO" id="GO:0000175">
    <property type="term" value="F:3'-5'-RNA exonuclease activity"/>
    <property type="evidence" value="ECO:0007669"/>
    <property type="project" value="TreeGrafter"/>
</dbReference>
<feature type="region of interest" description="Disordered" evidence="1">
    <location>
        <begin position="147"/>
        <end position="169"/>
    </location>
</feature>
<evidence type="ECO:0000256" key="1">
    <source>
        <dbReference type="SAM" id="MobiDB-lite"/>
    </source>
</evidence>
<feature type="region of interest" description="Disordered" evidence="1">
    <location>
        <begin position="195"/>
        <end position="215"/>
    </location>
</feature>
<dbReference type="AlphaFoldDB" id="A0AA40IA13"/>
<comment type="caution">
    <text evidence="2">The sequence shown here is derived from an EMBL/GenBank/DDBJ whole genome shotgun (WGS) entry which is preliminary data.</text>
</comment>
<sequence length="232" mass="25472">MKGVIDYIFYSKTHMNVLGVLGPLDPQWLVENNITGCPHPHIPSDHFSLLTQLELHPPLLPLVNGVHLPNRRGSTAQPEAGLMAGQRSSSGGSLSCLHGSSKERQAKHQGASRWLCVPRLHPLTERSDWGQCQQQVEQGHAVSGVIAPQEQGEVEKPSGRIGAGSHRSHPLTALSHWGCTRHSSRCKRRLQHWQQSGTLRGGRRPGDQGKATPITPLLLPLRQRKPRPALVT</sequence>